<sequence>MKIKNLGQKNLGQKTRKSGYFFIFRFTKNRILAIKLGNSGIKCWKIN</sequence>
<name>A0AAP6CTX1_9BACT</name>
<organism evidence="1 2">
    <name type="scientific">Mesomycoplasma ovipneumoniae</name>
    <dbReference type="NCBI Taxonomy" id="29562"/>
    <lineage>
        <taxon>Bacteria</taxon>
        <taxon>Bacillati</taxon>
        <taxon>Mycoplasmatota</taxon>
        <taxon>Mycoplasmoidales</taxon>
        <taxon>Metamycoplasmataceae</taxon>
        <taxon>Mesomycoplasma</taxon>
    </lineage>
</organism>
<comment type="caution">
    <text evidence="1">The sequence shown here is derived from an EMBL/GenBank/DDBJ whole genome shotgun (WGS) entry which is preliminary data.</text>
</comment>
<reference evidence="1" key="1">
    <citation type="submission" date="2023-10" db="EMBL/GenBank/DDBJ databases">
        <title>Genome sequences of Myoplasma ovipneumoniae isolated from sheep.</title>
        <authorList>
            <person name="Spergser J."/>
        </authorList>
    </citation>
    <scope>NUCLEOTIDE SEQUENCE</scope>
    <source>
        <strain evidence="1">5474_3</strain>
    </source>
</reference>
<dbReference type="EMBL" id="JAWPFQ010000003">
    <property type="protein sequence ID" value="MDW2916160.1"/>
    <property type="molecule type" value="Genomic_DNA"/>
</dbReference>
<dbReference type="RefSeq" id="WP_318046768.1">
    <property type="nucleotide sequence ID" value="NZ_JAWPFP010000038.1"/>
</dbReference>
<evidence type="ECO:0000313" key="1">
    <source>
        <dbReference type="EMBL" id="MDW2916160.1"/>
    </source>
</evidence>
<proteinExistence type="predicted"/>
<gene>
    <name evidence="1" type="ORF">R7W55_00780</name>
</gene>
<evidence type="ECO:0000313" key="2">
    <source>
        <dbReference type="Proteomes" id="UP001287983"/>
    </source>
</evidence>
<dbReference type="Proteomes" id="UP001287983">
    <property type="component" value="Unassembled WGS sequence"/>
</dbReference>
<protein>
    <submittedName>
        <fullName evidence="1">Uncharacterized protein</fullName>
    </submittedName>
</protein>
<dbReference type="AlphaFoldDB" id="A0AAP6CTX1"/>
<accession>A0AAP6CTX1</accession>